<dbReference type="PROSITE" id="PS50071">
    <property type="entry name" value="HOMEOBOX_2"/>
    <property type="match status" value="1"/>
</dbReference>
<dbReference type="PANTHER" id="PTHR45664:SF19">
    <property type="entry name" value="AGAP002372-PA"/>
    <property type="match status" value="1"/>
</dbReference>
<keyword evidence="10" id="KW-1185">Reference proteome</keyword>
<evidence type="ECO:0000256" key="7">
    <source>
        <dbReference type="SAM" id="MobiDB-lite"/>
    </source>
</evidence>
<dbReference type="SMART" id="SM00389">
    <property type="entry name" value="HOX"/>
    <property type="match status" value="1"/>
</dbReference>
<feature type="DNA-binding region" description="Homeobox" evidence="5">
    <location>
        <begin position="198"/>
        <end position="257"/>
    </location>
</feature>
<comment type="subcellular location">
    <subcellularLocation>
        <location evidence="1 5 6">Nucleus</location>
    </subcellularLocation>
</comment>
<dbReference type="PROSITE" id="PS00027">
    <property type="entry name" value="HOMEOBOX_1"/>
    <property type="match status" value="1"/>
</dbReference>
<dbReference type="Proteomes" id="UP001154329">
    <property type="component" value="Chromosome 1"/>
</dbReference>
<keyword evidence="3 5" id="KW-0371">Homeobox</keyword>
<dbReference type="GO" id="GO:0000981">
    <property type="term" value="F:DNA-binding transcription factor activity, RNA polymerase II-specific"/>
    <property type="evidence" value="ECO:0007669"/>
    <property type="project" value="InterPro"/>
</dbReference>
<organism evidence="9 10">
    <name type="scientific">Aphis gossypii</name>
    <name type="common">Cotton aphid</name>
    <dbReference type="NCBI Taxonomy" id="80765"/>
    <lineage>
        <taxon>Eukaryota</taxon>
        <taxon>Metazoa</taxon>
        <taxon>Ecdysozoa</taxon>
        <taxon>Arthropoda</taxon>
        <taxon>Hexapoda</taxon>
        <taxon>Insecta</taxon>
        <taxon>Pterygota</taxon>
        <taxon>Neoptera</taxon>
        <taxon>Paraneoptera</taxon>
        <taxon>Hemiptera</taxon>
        <taxon>Sternorrhyncha</taxon>
        <taxon>Aphidomorpha</taxon>
        <taxon>Aphidoidea</taxon>
        <taxon>Aphididae</taxon>
        <taxon>Aphidini</taxon>
        <taxon>Aphis</taxon>
        <taxon>Aphis</taxon>
    </lineage>
</organism>
<dbReference type="PRINTS" id="PR00024">
    <property type="entry name" value="HOMEOBOX"/>
</dbReference>
<dbReference type="CDD" id="cd00086">
    <property type="entry name" value="homeodomain"/>
    <property type="match status" value="1"/>
</dbReference>
<evidence type="ECO:0000256" key="2">
    <source>
        <dbReference type="ARBA" id="ARBA00023125"/>
    </source>
</evidence>
<dbReference type="Pfam" id="PF00046">
    <property type="entry name" value="Homeodomain"/>
    <property type="match status" value="1"/>
</dbReference>
<evidence type="ECO:0000313" key="10">
    <source>
        <dbReference type="Proteomes" id="UP001154329"/>
    </source>
</evidence>
<feature type="compositionally biased region" description="Low complexity" evidence="7">
    <location>
        <begin position="34"/>
        <end position="56"/>
    </location>
</feature>
<evidence type="ECO:0000256" key="5">
    <source>
        <dbReference type="PROSITE-ProRule" id="PRU00108"/>
    </source>
</evidence>
<evidence type="ECO:0000256" key="3">
    <source>
        <dbReference type="ARBA" id="ARBA00023155"/>
    </source>
</evidence>
<evidence type="ECO:0000256" key="4">
    <source>
        <dbReference type="ARBA" id="ARBA00023242"/>
    </source>
</evidence>
<reference evidence="9" key="2">
    <citation type="submission" date="2022-10" db="EMBL/GenBank/DDBJ databases">
        <authorList>
            <consortium name="ENA_rothamsted_submissions"/>
            <consortium name="culmorum"/>
            <person name="King R."/>
        </authorList>
    </citation>
    <scope>NUCLEOTIDE SEQUENCE</scope>
</reference>
<dbReference type="GO" id="GO:0000978">
    <property type="term" value="F:RNA polymerase II cis-regulatory region sequence-specific DNA binding"/>
    <property type="evidence" value="ECO:0007669"/>
    <property type="project" value="TreeGrafter"/>
</dbReference>
<accession>A0A9P0IME0</accession>
<dbReference type="InterPro" id="IPR001356">
    <property type="entry name" value="HD"/>
</dbReference>
<dbReference type="InterPro" id="IPR017970">
    <property type="entry name" value="Homeobox_CS"/>
</dbReference>
<sequence length="431" mass="46979">MDMNFGTLLDLDRGQHDDLEPAAAAAANSSITVIVPSSNNNSSNSSTSSSSRSTPSSFPPVTDYRHQHRRLHHQQHVHLGAAVDVHRHQRDRDDRLDGVDSNMHATQLSSSAVNGYDTMMIAGYNNYCSSAAAAYDPYNGYAQTFAPLPPYDDIRNSAPLLPLLHPQQHMPQQHGSALIGNDDMQTTAVSVQRKREKQKRQRTAYSSEQLMHLEESFTANQYLNRARRIDLARTLRLTERQIKIWFQNRRMKEKKSKRDSGQVESTSGGVTAMTPVALAAISGQPPPPPPPPPASVPVTVVSSCGGYGAAGHYAADHGCSPPTVNMAMKYSPSSTYSTPSPPGVVQHHHQHHQLAEHQRPGPSGTLHHFSSYAANMYNGAGGMGSCTMPPTYEETVNGQHQSVPLPPQVHLHWYPTSVIASHDSSAADGLQ</sequence>
<keyword evidence="2 5" id="KW-0238">DNA-binding</keyword>
<dbReference type="GO" id="GO:0005634">
    <property type="term" value="C:nucleus"/>
    <property type="evidence" value="ECO:0007669"/>
    <property type="project" value="UniProtKB-SubCell"/>
</dbReference>
<feature type="domain" description="Homeobox" evidence="8">
    <location>
        <begin position="196"/>
        <end position="256"/>
    </location>
</feature>
<dbReference type="EMBL" id="OU899034">
    <property type="protein sequence ID" value="CAH1711388.1"/>
    <property type="molecule type" value="Genomic_DNA"/>
</dbReference>
<feature type="region of interest" description="Disordered" evidence="7">
    <location>
        <begin position="34"/>
        <end position="63"/>
    </location>
</feature>
<dbReference type="InterPro" id="IPR020479">
    <property type="entry name" value="HD_metazoa"/>
</dbReference>
<protein>
    <recommendedName>
        <fullName evidence="8">Homeobox domain-containing protein</fullName>
    </recommendedName>
</protein>
<dbReference type="SUPFAM" id="SSF46689">
    <property type="entry name" value="Homeodomain-like"/>
    <property type="match status" value="1"/>
</dbReference>
<keyword evidence="4 5" id="KW-0539">Nucleus</keyword>
<dbReference type="InterPro" id="IPR009057">
    <property type="entry name" value="Homeodomain-like_sf"/>
</dbReference>
<name>A0A9P0IME0_APHGO</name>
<reference evidence="9" key="1">
    <citation type="submission" date="2022-02" db="EMBL/GenBank/DDBJ databases">
        <authorList>
            <person name="King R."/>
        </authorList>
    </citation>
    <scope>NUCLEOTIDE SEQUENCE</scope>
</reference>
<dbReference type="Gene3D" id="1.10.10.60">
    <property type="entry name" value="Homeodomain-like"/>
    <property type="match status" value="1"/>
</dbReference>
<gene>
    <name evidence="9" type="ORF">APHIGO_LOCUS1570</name>
</gene>
<dbReference type="PANTHER" id="PTHR45664">
    <property type="entry name" value="PROTEIN ZERKNUELLT 1-RELATED"/>
    <property type="match status" value="1"/>
</dbReference>
<evidence type="ECO:0000256" key="1">
    <source>
        <dbReference type="ARBA" id="ARBA00004123"/>
    </source>
</evidence>
<proteinExistence type="predicted"/>
<dbReference type="AlphaFoldDB" id="A0A9P0IME0"/>
<evidence type="ECO:0000259" key="8">
    <source>
        <dbReference type="PROSITE" id="PS50071"/>
    </source>
</evidence>
<evidence type="ECO:0000313" key="9">
    <source>
        <dbReference type="EMBL" id="CAH1711388.1"/>
    </source>
</evidence>
<evidence type="ECO:0000256" key="6">
    <source>
        <dbReference type="RuleBase" id="RU000682"/>
    </source>
</evidence>